<name>A0A553ZTD3_9BACI</name>
<evidence type="ECO:0000313" key="3">
    <source>
        <dbReference type="Proteomes" id="UP000318521"/>
    </source>
</evidence>
<accession>A0A553ZTD3</accession>
<dbReference type="Pfam" id="PF14173">
    <property type="entry name" value="ComGG"/>
    <property type="match status" value="1"/>
</dbReference>
<keyword evidence="3" id="KW-1185">Reference proteome</keyword>
<dbReference type="EMBL" id="VLXZ01000021">
    <property type="protein sequence ID" value="TSB44722.1"/>
    <property type="molecule type" value="Genomic_DNA"/>
</dbReference>
<reference evidence="2 3" key="1">
    <citation type="submission" date="2019-07" db="EMBL/GenBank/DDBJ databases">
        <authorList>
            <person name="Park Y.J."/>
            <person name="Jeong S.E."/>
            <person name="Jung H.S."/>
        </authorList>
    </citation>
    <scope>NUCLEOTIDE SEQUENCE [LARGE SCALE GENOMIC DNA]</scope>
    <source>
        <strain evidence="3">P16(2019)</strain>
    </source>
</reference>
<protein>
    <recommendedName>
        <fullName evidence="4">Competence protein ComG</fullName>
    </recommendedName>
</protein>
<evidence type="ECO:0000313" key="2">
    <source>
        <dbReference type="EMBL" id="TSB44722.1"/>
    </source>
</evidence>
<feature type="transmembrane region" description="Helical" evidence="1">
    <location>
        <begin position="12"/>
        <end position="31"/>
    </location>
</feature>
<organism evidence="2 3">
    <name type="scientific">Alkalicoccobacillus porphyridii</name>
    <dbReference type="NCBI Taxonomy" id="2597270"/>
    <lineage>
        <taxon>Bacteria</taxon>
        <taxon>Bacillati</taxon>
        <taxon>Bacillota</taxon>
        <taxon>Bacilli</taxon>
        <taxon>Bacillales</taxon>
        <taxon>Bacillaceae</taxon>
        <taxon>Alkalicoccobacillus</taxon>
    </lineage>
</organism>
<keyword evidence="1" id="KW-1133">Transmembrane helix</keyword>
<keyword evidence="1" id="KW-0472">Membrane</keyword>
<evidence type="ECO:0000256" key="1">
    <source>
        <dbReference type="SAM" id="Phobius"/>
    </source>
</evidence>
<gene>
    <name evidence="2" type="ORF">FN960_20005</name>
</gene>
<sequence length="124" mass="14370">MSRQEGGFAYPMTMLIVSLLTLACLYAMQLYETEKRYVLEQEKLLQLNNLVQISIQDYIDLSEKQEGTEVMEYEIGTVTLITRTQSEEVVLVDIRAAIQESHKRRARMQVNVTTNQIIQFSDMT</sequence>
<dbReference type="PROSITE" id="PS51257">
    <property type="entry name" value="PROKAR_LIPOPROTEIN"/>
    <property type="match status" value="1"/>
</dbReference>
<dbReference type="Proteomes" id="UP000318521">
    <property type="component" value="Unassembled WGS sequence"/>
</dbReference>
<comment type="caution">
    <text evidence="2">The sequence shown here is derived from an EMBL/GenBank/DDBJ whole genome shotgun (WGS) entry which is preliminary data.</text>
</comment>
<dbReference type="RefSeq" id="WP_143850648.1">
    <property type="nucleotide sequence ID" value="NZ_VLXZ01000021.1"/>
</dbReference>
<evidence type="ECO:0008006" key="4">
    <source>
        <dbReference type="Google" id="ProtNLM"/>
    </source>
</evidence>
<proteinExistence type="predicted"/>
<dbReference type="InterPro" id="IPR020372">
    <property type="entry name" value="Competence_ComGG"/>
</dbReference>
<dbReference type="AlphaFoldDB" id="A0A553ZTD3"/>
<dbReference type="OrthoDB" id="2969153at2"/>
<keyword evidence="1" id="KW-0812">Transmembrane</keyword>